<dbReference type="PROSITE" id="PS00211">
    <property type="entry name" value="ABC_TRANSPORTER_1"/>
    <property type="match status" value="1"/>
</dbReference>
<dbReference type="GO" id="GO:0016887">
    <property type="term" value="F:ATP hydrolysis activity"/>
    <property type="evidence" value="ECO:0007669"/>
    <property type="project" value="InterPro"/>
</dbReference>
<dbReference type="Pfam" id="PF00005">
    <property type="entry name" value="ABC_tran"/>
    <property type="match status" value="1"/>
</dbReference>
<dbReference type="Gene3D" id="3.40.50.300">
    <property type="entry name" value="P-loop containing nucleotide triphosphate hydrolases"/>
    <property type="match status" value="1"/>
</dbReference>
<evidence type="ECO:0000256" key="7">
    <source>
        <dbReference type="ARBA" id="ARBA00022840"/>
    </source>
</evidence>
<dbReference type="RefSeq" id="WP_105592600.1">
    <property type="nucleotide sequence ID" value="NZ_PDET01000005.1"/>
</dbReference>
<dbReference type="GO" id="GO:0005524">
    <property type="term" value="F:ATP binding"/>
    <property type="evidence" value="ECO:0007669"/>
    <property type="project" value="UniProtKB-KW"/>
</dbReference>
<accession>A0A2S9IDN6</accession>
<evidence type="ECO:0000256" key="9">
    <source>
        <dbReference type="ARBA" id="ARBA00023065"/>
    </source>
</evidence>
<reference evidence="12 13" key="1">
    <citation type="submission" date="2017-10" db="EMBL/GenBank/DDBJ databases">
        <title>Draft genome of two endophytic bacteria isolated from 'guarana' Paullinia cupana (Mart.) Ducke.</title>
        <authorList>
            <person name="Siqueira K.A."/>
            <person name="Liotti R.G."/>
            <person name="Mendes T.A."/>
            <person name="Soares M.A."/>
        </authorList>
    </citation>
    <scope>NUCLEOTIDE SEQUENCE [LARGE SCALE GENOMIC DNA]</scope>
    <source>
        <strain evidence="12 13">342</strain>
    </source>
</reference>
<dbReference type="PANTHER" id="PTHR42771:SF12">
    <property type="entry name" value="FE(3+) DICITRATE TRANSPORT ATP-BINDING PROTEIN FECE-RELATED"/>
    <property type="match status" value="1"/>
</dbReference>
<dbReference type="OrthoDB" id="5292475at2"/>
<keyword evidence="8" id="KW-0408">Iron</keyword>
<dbReference type="InterPro" id="IPR017871">
    <property type="entry name" value="ABC_transporter-like_CS"/>
</dbReference>
<evidence type="ECO:0000256" key="2">
    <source>
        <dbReference type="ARBA" id="ARBA00006526"/>
    </source>
</evidence>
<evidence type="ECO:0000256" key="1">
    <source>
        <dbReference type="ARBA" id="ARBA00004202"/>
    </source>
</evidence>
<name>A0A2S9IDN6_9GAMM</name>
<dbReference type="InterPro" id="IPR003593">
    <property type="entry name" value="AAA+_ATPase"/>
</dbReference>
<keyword evidence="3" id="KW-0813">Transport</keyword>
<dbReference type="GO" id="GO:0006826">
    <property type="term" value="P:iron ion transport"/>
    <property type="evidence" value="ECO:0007669"/>
    <property type="project" value="UniProtKB-KW"/>
</dbReference>
<keyword evidence="5" id="KW-0410">Iron transport</keyword>
<evidence type="ECO:0000256" key="3">
    <source>
        <dbReference type="ARBA" id="ARBA00022448"/>
    </source>
</evidence>
<dbReference type="FunFam" id="3.40.50.300:FF:000134">
    <property type="entry name" value="Iron-enterobactin ABC transporter ATP-binding protein"/>
    <property type="match status" value="1"/>
</dbReference>
<dbReference type="EMBL" id="PDET01000005">
    <property type="protein sequence ID" value="PRD15890.1"/>
    <property type="molecule type" value="Genomic_DNA"/>
</dbReference>
<dbReference type="CDD" id="cd03214">
    <property type="entry name" value="ABC_Iron-Siderophores_B12_Hemin"/>
    <property type="match status" value="1"/>
</dbReference>
<keyword evidence="7 12" id="KW-0067">ATP-binding</keyword>
<sequence length="255" mass="27729">MPLSVDGLSAGYTSAPILQNLSLTLPAGKITALLGPNGCGKSTLLRCCSRLLKPRQGRVMLGDDDLSGLSARQLGQRLALLPQQHSVPEGISVRELVGYGRSPWLNLFGRPGPADRQRVQAAIDEVQIGNLAEKQLSTLSGGQRQRAFLAMTLAQNTPLLLLDEPTTWLDINHQVELLLLLRRQQQQGKTVVTVLHDLNQASRYCDHLVLMMAGQVVASGTPEQVMTPELLHRVFSINAEIHADPVCGRPMCVVL</sequence>
<comment type="caution">
    <text evidence="12">The sequence shown here is derived from an EMBL/GenBank/DDBJ whole genome shotgun (WGS) entry which is preliminary data.</text>
</comment>
<keyword evidence="10" id="KW-0472">Membrane</keyword>
<keyword evidence="13" id="KW-1185">Reference proteome</keyword>
<evidence type="ECO:0000256" key="5">
    <source>
        <dbReference type="ARBA" id="ARBA00022496"/>
    </source>
</evidence>
<evidence type="ECO:0000256" key="4">
    <source>
        <dbReference type="ARBA" id="ARBA00022475"/>
    </source>
</evidence>
<dbReference type="InterPro" id="IPR003439">
    <property type="entry name" value="ABC_transporter-like_ATP-bd"/>
</dbReference>
<evidence type="ECO:0000259" key="11">
    <source>
        <dbReference type="PROSITE" id="PS50893"/>
    </source>
</evidence>
<evidence type="ECO:0000313" key="12">
    <source>
        <dbReference type="EMBL" id="PRD15890.1"/>
    </source>
</evidence>
<organism evidence="12 13">
    <name type="scientific">Pantoea coffeiphila</name>
    <dbReference type="NCBI Taxonomy" id="1465635"/>
    <lineage>
        <taxon>Bacteria</taxon>
        <taxon>Pseudomonadati</taxon>
        <taxon>Pseudomonadota</taxon>
        <taxon>Gammaproteobacteria</taxon>
        <taxon>Enterobacterales</taxon>
        <taxon>Erwiniaceae</taxon>
        <taxon>Pantoea</taxon>
    </lineage>
</organism>
<keyword evidence="9" id="KW-0406">Ion transport</keyword>
<comment type="similarity">
    <text evidence="2">Belongs to the ABC transporter superfamily. Drug exporter-2 (TC 3.A.1.117) family.</text>
</comment>
<dbReference type="InterPro" id="IPR051535">
    <property type="entry name" value="Siderophore_ABC-ATPase"/>
</dbReference>
<comment type="subcellular location">
    <subcellularLocation>
        <location evidence="1">Cell membrane</location>
        <topology evidence="1">Peripheral membrane protein</topology>
    </subcellularLocation>
</comment>
<proteinExistence type="inferred from homology"/>
<dbReference type="PANTHER" id="PTHR42771">
    <property type="entry name" value="IRON(3+)-HYDROXAMATE IMPORT ATP-BINDING PROTEIN FHUC"/>
    <property type="match status" value="1"/>
</dbReference>
<dbReference type="AlphaFoldDB" id="A0A2S9IDN6"/>
<dbReference type="NCBIfam" id="NF008409">
    <property type="entry name" value="PRK11231.1"/>
    <property type="match status" value="1"/>
</dbReference>
<evidence type="ECO:0000256" key="6">
    <source>
        <dbReference type="ARBA" id="ARBA00022741"/>
    </source>
</evidence>
<keyword evidence="6" id="KW-0547">Nucleotide-binding</keyword>
<dbReference type="InterPro" id="IPR027417">
    <property type="entry name" value="P-loop_NTPase"/>
</dbReference>
<dbReference type="PROSITE" id="PS50893">
    <property type="entry name" value="ABC_TRANSPORTER_2"/>
    <property type="match status" value="1"/>
</dbReference>
<evidence type="ECO:0000313" key="13">
    <source>
        <dbReference type="Proteomes" id="UP000239181"/>
    </source>
</evidence>
<evidence type="ECO:0000256" key="8">
    <source>
        <dbReference type="ARBA" id="ARBA00023004"/>
    </source>
</evidence>
<keyword evidence="4" id="KW-1003">Cell membrane</keyword>
<evidence type="ECO:0000256" key="10">
    <source>
        <dbReference type="ARBA" id="ARBA00023136"/>
    </source>
</evidence>
<feature type="domain" description="ABC transporter" evidence="11">
    <location>
        <begin position="3"/>
        <end position="238"/>
    </location>
</feature>
<gene>
    <name evidence="12" type="ORF">CQW29_09295</name>
</gene>
<dbReference type="Proteomes" id="UP000239181">
    <property type="component" value="Unassembled WGS sequence"/>
</dbReference>
<protein>
    <submittedName>
        <fullName evidence="12">Ferric citrate ABC transporter ATP-binding protein FecE</fullName>
    </submittedName>
</protein>
<dbReference type="GO" id="GO:0005886">
    <property type="term" value="C:plasma membrane"/>
    <property type="evidence" value="ECO:0007669"/>
    <property type="project" value="UniProtKB-SubCell"/>
</dbReference>
<dbReference type="SMART" id="SM00382">
    <property type="entry name" value="AAA"/>
    <property type="match status" value="1"/>
</dbReference>
<dbReference type="SUPFAM" id="SSF52540">
    <property type="entry name" value="P-loop containing nucleoside triphosphate hydrolases"/>
    <property type="match status" value="1"/>
</dbReference>